<evidence type="ECO:0000256" key="1">
    <source>
        <dbReference type="SAM" id="MobiDB-lite"/>
    </source>
</evidence>
<proteinExistence type="predicted"/>
<feature type="compositionally biased region" description="Basic and acidic residues" evidence="1">
    <location>
        <begin position="1"/>
        <end position="20"/>
    </location>
</feature>
<accession>A0A699QGJ2</accession>
<sequence>GSKDSHNTDADAAFDVKENESEVYVSPSRSNKPKKHDEKAKREAKGKSLVDFSTGVRDLSDEWKNFLTNIFNAAGSSNNAVSPNFEIGGKSSFVDPSQYPDDPDMTALKEIIYSVDE</sequence>
<feature type="non-terminal residue" evidence="2">
    <location>
        <position position="1"/>
    </location>
</feature>
<dbReference type="EMBL" id="BKCJ011008808">
    <property type="protein sequence ID" value="GFC65930.1"/>
    <property type="molecule type" value="Genomic_DNA"/>
</dbReference>
<feature type="compositionally biased region" description="Basic and acidic residues" evidence="1">
    <location>
        <begin position="35"/>
        <end position="45"/>
    </location>
</feature>
<evidence type="ECO:0000313" key="2">
    <source>
        <dbReference type="EMBL" id="GFC65930.1"/>
    </source>
</evidence>
<comment type="caution">
    <text evidence="2">The sequence shown here is derived from an EMBL/GenBank/DDBJ whole genome shotgun (WGS) entry which is preliminary data.</text>
</comment>
<protein>
    <submittedName>
        <fullName evidence="2">Uncharacterized protein</fullName>
    </submittedName>
</protein>
<organism evidence="2">
    <name type="scientific">Tanacetum cinerariifolium</name>
    <name type="common">Dalmatian daisy</name>
    <name type="synonym">Chrysanthemum cinerariifolium</name>
    <dbReference type="NCBI Taxonomy" id="118510"/>
    <lineage>
        <taxon>Eukaryota</taxon>
        <taxon>Viridiplantae</taxon>
        <taxon>Streptophyta</taxon>
        <taxon>Embryophyta</taxon>
        <taxon>Tracheophyta</taxon>
        <taxon>Spermatophyta</taxon>
        <taxon>Magnoliopsida</taxon>
        <taxon>eudicotyledons</taxon>
        <taxon>Gunneridae</taxon>
        <taxon>Pentapetalae</taxon>
        <taxon>asterids</taxon>
        <taxon>campanulids</taxon>
        <taxon>Asterales</taxon>
        <taxon>Asteraceae</taxon>
        <taxon>Asteroideae</taxon>
        <taxon>Anthemideae</taxon>
        <taxon>Anthemidinae</taxon>
        <taxon>Tanacetum</taxon>
    </lineage>
</organism>
<name>A0A699QGJ2_TANCI</name>
<feature type="region of interest" description="Disordered" evidence="1">
    <location>
        <begin position="1"/>
        <end position="45"/>
    </location>
</feature>
<reference evidence="2" key="1">
    <citation type="journal article" date="2019" name="Sci. Rep.">
        <title>Draft genome of Tanacetum cinerariifolium, the natural source of mosquito coil.</title>
        <authorList>
            <person name="Yamashiro T."/>
            <person name="Shiraishi A."/>
            <person name="Satake H."/>
            <person name="Nakayama K."/>
        </authorList>
    </citation>
    <scope>NUCLEOTIDE SEQUENCE</scope>
</reference>
<gene>
    <name evidence="2" type="ORF">Tci_837900</name>
</gene>
<dbReference type="AlphaFoldDB" id="A0A699QGJ2"/>